<dbReference type="KEGG" id="sxn:IAG42_37605"/>
<accession>A0A7H1BLC9</accession>
<evidence type="ECO:0000313" key="1">
    <source>
        <dbReference type="EMBL" id="QNS09534.1"/>
    </source>
</evidence>
<dbReference type="Proteomes" id="UP000516428">
    <property type="component" value="Plasmid unnamed2"/>
</dbReference>
<keyword evidence="1" id="KW-0614">Plasmid</keyword>
<reference evidence="1 2" key="1">
    <citation type="submission" date="2020-09" db="EMBL/GenBank/DDBJ databases">
        <title>A novel species.</title>
        <authorList>
            <person name="Gao J."/>
        </authorList>
    </citation>
    <scope>NUCLEOTIDE SEQUENCE [LARGE SCALE GENOMIC DNA]</scope>
    <source>
        <strain evidence="1 2">CRXT-Y-14</strain>
        <plasmid evidence="1 2">unnamed2</plasmid>
    </source>
</reference>
<gene>
    <name evidence="1" type="ORF">IAG42_37605</name>
</gene>
<dbReference type="RefSeq" id="WP_188342189.1">
    <property type="nucleotide sequence ID" value="NZ_CP061283.1"/>
</dbReference>
<dbReference type="InterPro" id="IPR046300">
    <property type="entry name" value="DUF6415"/>
</dbReference>
<keyword evidence="2" id="KW-1185">Reference proteome</keyword>
<organism evidence="1 2">
    <name type="scientific">Streptomyces xanthii</name>
    <dbReference type="NCBI Taxonomy" id="2768069"/>
    <lineage>
        <taxon>Bacteria</taxon>
        <taxon>Bacillati</taxon>
        <taxon>Actinomycetota</taxon>
        <taxon>Actinomycetes</taxon>
        <taxon>Kitasatosporales</taxon>
        <taxon>Streptomycetaceae</taxon>
        <taxon>Streptomyces</taxon>
    </lineage>
</organism>
<geneLocation type="plasmid" evidence="1 2">
    <name>unnamed2</name>
</geneLocation>
<dbReference type="AlphaFoldDB" id="A0A7H1BLC9"/>
<evidence type="ECO:0000313" key="2">
    <source>
        <dbReference type="Proteomes" id="UP000516428"/>
    </source>
</evidence>
<protein>
    <submittedName>
        <fullName evidence="1">Uncharacterized protein</fullName>
    </submittedName>
</protein>
<sequence>MTAASRPAPPSTSWTPPLDAEGLARVVSGLRGLRPLDAILDDVGDVLSNQAPREDEFAELDERLRGDLRRLVNIAVAAENEDDQVADLIDRAQTLTAEELPADYRAALGYLRRTAGVTNDLLERLTETGTIKDVA</sequence>
<name>A0A7H1BLC9_9ACTN</name>
<dbReference type="EMBL" id="CP061283">
    <property type="protein sequence ID" value="QNS09534.1"/>
    <property type="molecule type" value="Genomic_DNA"/>
</dbReference>
<proteinExistence type="predicted"/>
<dbReference type="Pfam" id="PF19979">
    <property type="entry name" value="DUF6415"/>
    <property type="match status" value="1"/>
</dbReference>